<evidence type="ECO:0000256" key="3">
    <source>
        <dbReference type="ARBA" id="ARBA00022679"/>
    </source>
</evidence>
<dbReference type="GO" id="GO:0016020">
    <property type="term" value="C:membrane"/>
    <property type="evidence" value="ECO:0007669"/>
    <property type="project" value="GOC"/>
</dbReference>
<feature type="compositionally biased region" description="Acidic residues" evidence="4">
    <location>
        <begin position="1"/>
        <end position="10"/>
    </location>
</feature>
<dbReference type="PANTHER" id="PTHR43398">
    <property type="entry name" value="DOLICHOL-PHOSPHATE MANNOSYLTRANSFERASE SUBUNIT 1"/>
    <property type="match status" value="1"/>
</dbReference>
<evidence type="ECO:0000313" key="6">
    <source>
        <dbReference type="EMBL" id="EFT83404.1"/>
    </source>
</evidence>
<dbReference type="AlphaFoldDB" id="E6K0S3"/>
<feature type="region of interest" description="Disordered" evidence="4">
    <location>
        <begin position="1"/>
        <end position="23"/>
    </location>
</feature>
<keyword evidence="7" id="KW-1185">Reference proteome</keyword>
<dbReference type="Pfam" id="PF00535">
    <property type="entry name" value="Glycos_transf_2"/>
    <property type="match status" value="1"/>
</dbReference>
<dbReference type="KEGG" id="pdo:PSDT_1187"/>
<evidence type="ECO:0000256" key="2">
    <source>
        <dbReference type="ARBA" id="ARBA00022676"/>
    </source>
</evidence>
<evidence type="ECO:0000256" key="4">
    <source>
        <dbReference type="SAM" id="MobiDB-lite"/>
    </source>
</evidence>
<keyword evidence="3 6" id="KW-0808">Transferase</keyword>
<accession>E6K0S3</accession>
<evidence type="ECO:0000259" key="5">
    <source>
        <dbReference type="Pfam" id="PF00535"/>
    </source>
</evidence>
<dbReference type="PATRIC" id="fig|864564.6.peg.1303"/>
<gene>
    <name evidence="6" type="ORF">HMPREF0620_0409</name>
</gene>
<keyword evidence="2 6" id="KW-0328">Glycosyltransferase</keyword>
<dbReference type="HOGENOM" id="CLU_033536_13_0_11"/>
<dbReference type="EMBL" id="AEON01000001">
    <property type="protein sequence ID" value="EFT83404.1"/>
    <property type="molecule type" value="Genomic_DNA"/>
</dbReference>
<dbReference type="EC" id="2.4.-.-" evidence="6"/>
<dbReference type="GO" id="GO:0004582">
    <property type="term" value="F:dolichyl-phosphate beta-D-mannosyltransferase activity"/>
    <property type="evidence" value="ECO:0007669"/>
    <property type="project" value="InterPro"/>
</dbReference>
<comment type="caution">
    <text evidence="6">The sequence shown here is derived from an EMBL/GenBank/DDBJ whole genome shotgun (WGS) entry which is preliminary data.</text>
</comment>
<evidence type="ECO:0000313" key="7">
    <source>
        <dbReference type="Proteomes" id="UP000004946"/>
    </source>
</evidence>
<dbReference type="Gene3D" id="3.90.550.10">
    <property type="entry name" value="Spore Coat Polysaccharide Biosynthesis Protein SpsA, Chain A"/>
    <property type="match status" value="1"/>
</dbReference>
<feature type="domain" description="Glycosyltransferase 2-like" evidence="5">
    <location>
        <begin position="27"/>
        <end position="193"/>
    </location>
</feature>
<reference evidence="6 7" key="1">
    <citation type="submission" date="2010-12" db="EMBL/GenBank/DDBJ databases">
        <authorList>
            <person name="Muzny D."/>
            <person name="Qin X."/>
            <person name="Buhay C."/>
            <person name="Dugan-Rocha S."/>
            <person name="Ding Y."/>
            <person name="Chen G."/>
            <person name="Hawes A."/>
            <person name="Holder M."/>
            <person name="Jhangiani S."/>
            <person name="Johnson A."/>
            <person name="Khan Z."/>
            <person name="Li Z."/>
            <person name="Liu W."/>
            <person name="Liu X."/>
            <person name="Perez L."/>
            <person name="Shen H."/>
            <person name="Wang Q."/>
            <person name="Watt J."/>
            <person name="Xi L."/>
            <person name="Xin Y."/>
            <person name="Zhou J."/>
            <person name="Deng J."/>
            <person name="Jiang H."/>
            <person name="Liu Y."/>
            <person name="Qu J."/>
            <person name="Song X.-Z."/>
            <person name="Zhang L."/>
            <person name="Villasana D."/>
            <person name="Johnson A."/>
            <person name="Liu J."/>
            <person name="Liyanage D."/>
            <person name="Lorensuhewa L."/>
            <person name="Robinson T."/>
            <person name="Song A."/>
            <person name="Song B.-B."/>
            <person name="Dinh H."/>
            <person name="Thornton R."/>
            <person name="Coyle M."/>
            <person name="Francisco L."/>
            <person name="Jackson L."/>
            <person name="Javaid M."/>
            <person name="Korchina V."/>
            <person name="Kovar C."/>
            <person name="Mata R."/>
            <person name="Mathew T."/>
            <person name="Ngo R."/>
            <person name="Nguyen L."/>
            <person name="Nguyen N."/>
            <person name="Okwuonu G."/>
            <person name="Ongeri F."/>
            <person name="Pham C."/>
            <person name="Simmons D."/>
            <person name="Wilczek-Boney K."/>
            <person name="Hale W."/>
            <person name="Jakkamsetti A."/>
            <person name="Pham P."/>
            <person name="Ruth R."/>
            <person name="San Lucas F."/>
            <person name="Warren J."/>
            <person name="Zhang J."/>
            <person name="Zhao Z."/>
            <person name="Zhou C."/>
            <person name="Zhu D."/>
            <person name="Lee S."/>
            <person name="Bess C."/>
            <person name="Blankenburg K."/>
            <person name="Forbes L."/>
            <person name="Fu Q."/>
            <person name="Gubbala S."/>
            <person name="Hirani K."/>
            <person name="Jayaseelan J.C."/>
            <person name="Lara F."/>
            <person name="Munidasa M."/>
            <person name="Palculict T."/>
            <person name="Patil S."/>
            <person name="Pu L.-L."/>
            <person name="Saada N."/>
            <person name="Tang L."/>
            <person name="Weissenberger G."/>
            <person name="Zhu Y."/>
            <person name="Hemphill L."/>
            <person name="Shang Y."/>
            <person name="Youmans B."/>
            <person name="Ayvaz T."/>
            <person name="Ross M."/>
            <person name="Santibanez J."/>
            <person name="Aqrawi P."/>
            <person name="Gross S."/>
            <person name="Joshi V."/>
            <person name="Fowler G."/>
            <person name="Nazareth L."/>
            <person name="Reid J."/>
            <person name="Worley K."/>
            <person name="Petrosino J."/>
            <person name="Highlander S."/>
            <person name="Gibbs R."/>
        </authorList>
    </citation>
    <scope>NUCLEOTIDE SEQUENCE [LARGE SCALE GENOMIC DNA]</scope>
    <source>
        <strain evidence="6 7">DSM 10105</strain>
    </source>
</reference>
<dbReference type="eggNOG" id="COG1216">
    <property type="taxonomic scope" value="Bacteria"/>
</dbReference>
<dbReference type="SUPFAM" id="SSF53448">
    <property type="entry name" value="Nucleotide-diphospho-sugar transferases"/>
    <property type="match status" value="1"/>
</dbReference>
<dbReference type="GO" id="GO:0009247">
    <property type="term" value="P:glycolipid biosynthetic process"/>
    <property type="evidence" value="ECO:0007669"/>
    <property type="project" value="TreeGrafter"/>
</dbReference>
<sequence>MIDTRDEEAFMADSGEGKDGGDGGTLIVMPTYNEKDNLETTLSGIFSYCPQVNVLVVDDSSPDGTGDLAEEMAAADPRVFVIHRSIKRGLGPAYVAGFEWALLHGYQVICEMDMDGSHRPADLKRILDALEADPACDVVIGSRRVPGGGTENWPWYRDLISRCGSGYARHALGLATHDVTAGFRAYRSQALRRLHVDSIHANGYVFQVDMTRRVEYAGGQVTEVPILFVERTQGESKMGTGIVLEAMWRVTDWGIRRILGGKRKATADHLRDGQEAEKD</sequence>
<protein>
    <submittedName>
        <fullName evidence="6">Glycosyltransferase, group 2 family protein</fullName>
        <ecNumber evidence="6">2.4.-.-</ecNumber>
    </submittedName>
</protein>
<dbReference type="InterPro" id="IPR001173">
    <property type="entry name" value="Glyco_trans_2-like"/>
</dbReference>
<dbReference type="PANTHER" id="PTHR43398:SF1">
    <property type="entry name" value="DOLICHOL-PHOSPHATE MANNOSYLTRANSFERASE SUBUNIT 1"/>
    <property type="match status" value="1"/>
</dbReference>
<proteinExistence type="inferred from homology"/>
<dbReference type="CDD" id="cd06442">
    <property type="entry name" value="DPM1_like"/>
    <property type="match status" value="1"/>
</dbReference>
<dbReference type="FunFam" id="3.90.550.10:FF:000122">
    <property type="entry name" value="Dolichol-phosphate mannosyltransferase subunit 1"/>
    <property type="match status" value="1"/>
</dbReference>
<organism evidence="6 7">
    <name type="scientific">Parascardovia denticolens DSM 10105 = JCM 12538</name>
    <dbReference type="NCBI Taxonomy" id="864564"/>
    <lineage>
        <taxon>Bacteria</taxon>
        <taxon>Bacillati</taxon>
        <taxon>Actinomycetota</taxon>
        <taxon>Actinomycetes</taxon>
        <taxon>Bifidobacteriales</taxon>
        <taxon>Bifidobacteriaceae</taxon>
        <taxon>Parascardovia</taxon>
    </lineage>
</organism>
<name>E6K0S3_PARDN</name>
<dbReference type="Proteomes" id="UP000004946">
    <property type="component" value="Chromosome"/>
</dbReference>
<evidence type="ECO:0000256" key="1">
    <source>
        <dbReference type="ARBA" id="ARBA00006739"/>
    </source>
</evidence>
<dbReference type="InterPro" id="IPR039528">
    <property type="entry name" value="DPM1-like"/>
</dbReference>
<comment type="similarity">
    <text evidence="1">Belongs to the glycosyltransferase 2 family.</text>
</comment>
<dbReference type="InterPro" id="IPR029044">
    <property type="entry name" value="Nucleotide-diphossugar_trans"/>
</dbReference>